<dbReference type="GO" id="GO:0016887">
    <property type="term" value="F:ATP hydrolysis activity"/>
    <property type="evidence" value="ECO:0007669"/>
    <property type="project" value="InterPro"/>
</dbReference>
<dbReference type="RefSeq" id="WP_004605813.1">
    <property type="nucleotide sequence ID" value="NZ_CP036170.1"/>
</dbReference>
<gene>
    <name evidence="3" type="ORF">HDCHBGLK_02547</name>
</gene>
<dbReference type="OrthoDB" id="1093370at2"/>
<dbReference type="Pfam" id="PF20469">
    <property type="entry name" value="OLD-like_TOPRIM"/>
    <property type="match status" value="1"/>
</dbReference>
<evidence type="ECO:0000259" key="2">
    <source>
        <dbReference type="Pfam" id="PF20469"/>
    </source>
</evidence>
<dbReference type="Proteomes" id="UP000289664">
    <property type="component" value="Chromosome"/>
</dbReference>
<dbReference type="KEGG" id="csci:HDCHBGLK_02547"/>
<dbReference type="InterPro" id="IPR034139">
    <property type="entry name" value="TOPRIM_OLD"/>
</dbReference>
<dbReference type="HOGENOM" id="CLU_035695_0_0_9"/>
<organism evidence="3 4">
    <name type="scientific">Clostridium scindens (strain ATCC 35704 / DSM 5676 / VPI 13733 / 19)</name>
    <dbReference type="NCBI Taxonomy" id="411468"/>
    <lineage>
        <taxon>Bacteria</taxon>
        <taxon>Bacillati</taxon>
        <taxon>Bacillota</taxon>
        <taxon>Clostridia</taxon>
        <taxon>Lachnospirales</taxon>
        <taxon>Lachnospiraceae</taxon>
    </lineage>
</organism>
<dbReference type="InterPro" id="IPR003959">
    <property type="entry name" value="ATPase_AAA_core"/>
</dbReference>
<feature type="domain" description="OLD protein-like TOPRIM" evidence="2">
    <location>
        <begin position="341"/>
        <end position="408"/>
    </location>
</feature>
<dbReference type="EMBL" id="CP036170">
    <property type="protein sequence ID" value="QBF75138.1"/>
    <property type="molecule type" value="Genomic_DNA"/>
</dbReference>
<dbReference type="Gene3D" id="3.40.50.300">
    <property type="entry name" value="P-loop containing nucleotide triphosphate hydrolases"/>
    <property type="match status" value="1"/>
</dbReference>
<dbReference type="Pfam" id="PF13304">
    <property type="entry name" value="AAA_21"/>
    <property type="match status" value="1"/>
</dbReference>
<dbReference type="GO" id="GO:0005524">
    <property type="term" value="F:ATP binding"/>
    <property type="evidence" value="ECO:0007669"/>
    <property type="project" value="InterPro"/>
</dbReference>
<evidence type="ECO:0000259" key="1">
    <source>
        <dbReference type="Pfam" id="PF13304"/>
    </source>
</evidence>
<feature type="domain" description="ATPase AAA-type core" evidence="1">
    <location>
        <begin position="196"/>
        <end position="286"/>
    </location>
</feature>
<protein>
    <submittedName>
        <fullName evidence="3">Uncharacterized protein</fullName>
    </submittedName>
</protein>
<dbReference type="GeneID" id="62696743"/>
<dbReference type="STRING" id="411468.CLOSCI_00246"/>
<accession>B0N9Y4</accession>
<dbReference type="InterPro" id="IPR051396">
    <property type="entry name" value="Bact_Antivir_Def_Nuclease"/>
</dbReference>
<dbReference type="PANTHER" id="PTHR43581">
    <property type="entry name" value="ATP/GTP PHOSPHATASE"/>
    <property type="match status" value="1"/>
</dbReference>
<keyword evidence="4" id="KW-1185">Reference proteome</keyword>
<dbReference type="SUPFAM" id="SSF52540">
    <property type="entry name" value="P-loop containing nucleoside triphosphate hydrolases"/>
    <property type="match status" value="1"/>
</dbReference>
<proteinExistence type="predicted"/>
<sequence length="544" mass="62038">MSTEFEDTGKNVVKKPQVFLKSVTFNDDVQLMLKQNSIIVFTGPNNSGKSQVLKDIESCLDQSNQKRTIVIKSFECDYQGMIDETTFLKERFLEDKQGNYQLYEAGNAFARDTLQQYWHNHTLYSGLYKLFVKRLSTEIRLTSSNALNRHNQPEKHPIYKLNQSETLAQKISYLFRQAFDVDLIVNRNEMQTIPLHIGKAPDKKDFTIDRQDDYYNQVAKLPKLQEQGDGMRSFASILLDTFTSDYTITLIDEPEAFLHPPQARMLGKMLAKNNPNNRQLLVSTHSEDFLQGLLDADNENVTVIRINRIDNINKMSILQNDEIKKLWGNPLLRYSNILSGLFHEKVVVCESDYDCLFYQAVIDAVYEYRGETAPDVLFTHCGGKTRVKDVVSALKAVNVPVVAICDFDLLNASQNFKPIVASFGLDWKTTLSADMKIIYDSMNAKSSGENDAWTQIKKIGKVGFSGDAPAAYERVEAVCKSVGLFVVPVGEMECFDKTINKEKKDWVYNVLEKYNLAEEPKLEDARKFVQSVVDYKSSPEVDPK</sequence>
<dbReference type="AlphaFoldDB" id="B0N9Y4"/>
<dbReference type="eggNOG" id="COG3593">
    <property type="taxonomic scope" value="Bacteria"/>
</dbReference>
<reference evidence="3 4" key="1">
    <citation type="journal article" date="2019" name="Appl. Environ. Microbiol.">
        <title>Clostridium scindens ATCC 35704: integration of nutritional requirements, the complete genome sequence, and global transcriptional responses to bile acids.</title>
        <authorList>
            <person name="Devendran S."/>
            <person name="Shrestha R."/>
            <person name="Alves J.M.P."/>
            <person name="Wolf P.G."/>
            <person name="Ly L."/>
            <person name="Hernandez A.G."/>
            <person name="Mendez-Garcia C."/>
            <person name="Inboden A."/>
            <person name="Wiley J."/>
            <person name="Paul O."/>
            <person name="Allen A."/>
            <person name="Springer E."/>
            <person name="Wright C.L."/>
            <person name="Fields C.J."/>
            <person name="Daniel S.L."/>
            <person name="Ridlon J.M."/>
        </authorList>
    </citation>
    <scope>NUCLEOTIDE SEQUENCE [LARGE SCALE GENOMIC DNA]</scope>
    <source>
        <strain evidence="3 4">ATCC 35704</strain>
    </source>
</reference>
<evidence type="ECO:0000313" key="4">
    <source>
        <dbReference type="Proteomes" id="UP000289664"/>
    </source>
</evidence>
<dbReference type="PANTHER" id="PTHR43581:SF4">
    <property type="entry name" value="ATP_GTP PHOSPHATASE"/>
    <property type="match status" value="1"/>
</dbReference>
<evidence type="ECO:0000313" key="3">
    <source>
        <dbReference type="EMBL" id="QBF75138.1"/>
    </source>
</evidence>
<dbReference type="CDD" id="cd00267">
    <property type="entry name" value="ABC_ATPase"/>
    <property type="match status" value="1"/>
</dbReference>
<name>B0N9Y4_CLOS5</name>
<dbReference type="InterPro" id="IPR027417">
    <property type="entry name" value="P-loop_NTPase"/>
</dbReference>